<dbReference type="Proteomes" id="UP000509660">
    <property type="component" value="Chromosome"/>
</dbReference>
<organism evidence="1 2">
    <name type="scientific">Mannheimia pernigra</name>
    <dbReference type="NCBI Taxonomy" id="111844"/>
    <lineage>
        <taxon>Bacteria</taxon>
        <taxon>Pseudomonadati</taxon>
        <taxon>Pseudomonadota</taxon>
        <taxon>Gammaproteobacteria</taxon>
        <taxon>Pasteurellales</taxon>
        <taxon>Pasteurellaceae</taxon>
        <taxon>Mannheimia</taxon>
    </lineage>
</organism>
<dbReference type="EMBL" id="CP055306">
    <property type="protein sequence ID" value="QLB39926.1"/>
    <property type="molecule type" value="Genomic_DNA"/>
</dbReference>
<dbReference type="Pfam" id="PF17344">
    <property type="entry name" value="DUF5374"/>
    <property type="match status" value="1"/>
</dbReference>
<evidence type="ECO:0000313" key="2">
    <source>
        <dbReference type="Proteomes" id="UP000509660"/>
    </source>
</evidence>
<evidence type="ECO:0000313" key="1">
    <source>
        <dbReference type="EMBL" id="QLB39926.1"/>
    </source>
</evidence>
<proteinExistence type="predicted"/>
<dbReference type="RefSeq" id="WP_176809522.1">
    <property type="nucleotide sequence ID" value="NZ_CP055306.1"/>
</dbReference>
<protein>
    <submittedName>
        <fullName evidence="1">DUF5374 domain-containing protein</fullName>
    </submittedName>
</protein>
<keyword evidence="2" id="KW-1185">Reference proteome</keyword>
<dbReference type="InterPro" id="IPR020511">
    <property type="entry name" value="Uncharacterised_HI0941"/>
</dbReference>
<gene>
    <name evidence="1" type="ORF">HV559_03035</name>
</gene>
<reference evidence="1 2" key="1">
    <citation type="submission" date="2020-06" db="EMBL/GenBank/DDBJ databases">
        <title>Mannheimia pernigra sp. nov. isolated from bovine respiratory tract.</title>
        <authorList>
            <person name="Kuhnert P."/>
            <person name="Akarsu-Egger H."/>
        </authorList>
    </citation>
    <scope>NUCLEOTIDE SEQUENCE [LARGE SCALE GENOMIC DNA]</scope>
    <source>
        <strain evidence="1 2">BNO311</strain>
    </source>
</reference>
<sequence>MNKYKAETTISLLVAVILFSIVALSFSHWQSEQNRQINQYFQQRQAAGILENQIALQLAGLECETNLVQNDMRYEVQCLGNKLSVRYPLGKIELNND</sequence>
<name>A0A7D5DVZ7_9PAST</name>
<dbReference type="AlphaFoldDB" id="A0A7D5DVZ7"/>
<accession>A0A7D5DVZ7</accession>